<dbReference type="EMBL" id="CAJOBC010015602">
    <property type="protein sequence ID" value="CAF4024638.1"/>
    <property type="molecule type" value="Genomic_DNA"/>
</dbReference>
<accession>A0A8S2P4A8</accession>
<comment type="caution">
    <text evidence="1">The sequence shown here is derived from an EMBL/GenBank/DDBJ whole genome shotgun (WGS) entry which is preliminary data.</text>
</comment>
<dbReference type="Proteomes" id="UP000681722">
    <property type="component" value="Unassembled WGS sequence"/>
</dbReference>
<gene>
    <name evidence="1" type="ORF">SRO942_LOCUS26371</name>
</gene>
<dbReference type="AlphaFoldDB" id="A0A8S2P4A8"/>
<evidence type="ECO:0000313" key="2">
    <source>
        <dbReference type="Proteomes" id="UP000681722"/>
    </source>
</evidence>
<evidence type="ECO:0000313" key="1">
    <source>
        <dbReference type="EMBL" id="CAF4024638.1"/>
    </source>
</evidence>
<organism evidence="1 2">
    <name type="scientific">Didymodactylos carnosus</name>
    <dbReference type="NCBI Taxonomy" id="1234261"/>
    <lineage>
        <taxon>Eukaryota</taxon>
        <taxon>Metazoa</taxon>
        <taxon>Spiralia</taxon>
        <taxon>Gnathifera</taxon>
        <taxon>Rotifera</taxon>
        <taxon>Eurotatoria</taxon>
        <taxon>Bdelloidea</taxon>
        <taxon>Philodinida</taxon>
        <taxon>Philodinidae</taxon>
        <taxon>Didymodactylos</taxon>
    </lineage>
</organism>
<reference evidence="1" key="1">
    <citation type="submission" date="2021-02" db="EMBL/GenBank/DDBJ databases">
        <authorList>
            <person name="Nowell W R."/>
        </authorList>
    </citation>
    <scope>NUCLEOTIDE SEQUENCE</scope>
</reference>
<feature type="non-terminal residue" evidence="1">
    <location>
        <position position="1"/>
    </location>
</feature>
<sequence>IAVHRGENDSLLFQKGTTNKQDYIAFHDKVDDIEDSEDSLQASTVNLMVWISG</sequence>
<protein>
    <submittedName>
        <fullName evidence="1">Uncharacterized protein</fullName>
    </submittedName>
</protein>
<proteinExistence type="predicted"/>
<name>A0A8S2P4A8_9BILA</name>